<evidence type="ECO:0000256" key="2">
    <source>
        <dbReference type="SAM" id="SignalP"/>
    </source>
</evidence>
<gene>
    <name evidence="3" type="ORF">SKAU_G00325430</name>
</gene>
<keyword evidence="4" id="KW-1185">Reference proteome</keyword>
<keyword evidence="2" id="KW-0732">Signal</keyword>
<feature type="compositionally biased region" description="Basic and acidic residues" evidence="1">
    <location>
        <begin position="56"/>
        <end position="68"/>
    </location>
</feature>
<protein>
    <submittedName>
        <fullName evidence="3">Uncharacterized protein</fullName>
    </submittedName>
</protein>
<dbReference type="EMBL" id="JAINUF010000014">
    <property type="protein sequence ID" value="KAJ8342615.1"/>
    <property type="molecule type" value="Genomic_DNA"/>
</dbReference>
<feature type="signal peptide" evidence="2">
    <location>
        <begin position="1"/>
        <end position="21"/>
    </location>
</feature>
<accession>A0A9Q1IJ90</accession>
<evidence type="ECO:0000313" key="4">
    <source>
        <dbReference type="Proteomes" id="UP001152622"/>
    </source>
</evidence>
<comment type="caution">
    <text evidence="3">The sequence shown here is derived from an EMBL/GenBank/DDBJ whole genome shotgun (WGS) entry which is preliminary data.</text>
</comment>
<organism evidence="3 4">
    <name type="scientific">Synaphobranchus kaupii</name>
    <name type="common">Kaup's arrowtooth eel</name>
    <dbReference type="NCBI Taxonomy" id="118154"/>
    <lineage>
        <taxon>Eukaryota</taxon>
        <taxon>Metazoa</taxon>
        <taxon>Chordata</taxon>
        <taxon>Craniata</taxon>
        <taxon>Vertebrata</taxon>
        <taxon>Euteleostomi</taxon>
        <taxon>Actinopterygii</taxon>
        <taxon>Neopterygii</taxon>
        <taxon>Teleostei</taxon>
        <taxon>Anguilliformes</taxon>
        <taxon>Synaphobranchidae</taxon>
        <taxon>Synaphobranchus</taxon>
    </lineage>
</organism>
<evidence type="ECO:0000313" key="3">
    <source>
        <dbReference type="EMBL" id="KAJ8342615.1"/>
    </source>
</evidence>
<proteinExistence type="predicted"/>
<name>A0A9Q1IJ90_SYNKA</name>
<sequence length="107" mass="11400">MSPHPSVLAVWAPWIQTCAIAAVEEGGGRWRHLLISSANPRGATFHGVAMGLMTDEKDPGWGSQRRDTSLGAAVSGGSVTVPTDPLPPPPWPDFRVPARLYFLTGPD</sequence>
<dbReference type="AlphaFoldDB" id="A0A9Q1IJ90"/>
<feature type="region of interest" description="Disordered" evidence="1">
    <location>
        <begin position="56"/>
        <end position="91"/>
    </location>
</feature>
<dbReference type="Proteomes" id="UP001152622">
    <property type="component" value="Chromosome 14"/>
</dbReference>
<evidence type="ECO:0000256" key="1">
    <source>
        <dbReference type="SAM" id="MobiDB-lite"/>
    </source>
</evidence>
<reference evidence="3" key="1">
    <citation type="journal article" date="2023" name="Science">
        <title>Genome structures resolve the early diversification of teleost fishes.</title>
        <authorList>
            <person name="Parey E."/>
            <person name="Louis A."/>
            <person name="Montfort J."/>
            <person name="Bouchez O."/>
            <person name="Roques C."/>
            <person name="Iampietro C."/>
            <person name="Lluch J."/>
            <person name="Castinel A."/>
            <person name="Donnadieu C."/>
            <person name="Desvignes T."/>
            <person name="Floi Bucao C."/>
            <person name="Jouanno E."/>
            <person name="Wen M."/>
            <person name="Mejri S."/>
            <person name="Dirks R."/>
            <person name="Jansen H."/>
            <person name="Henkel C."/>
            <person name="Chen W.J."/>
            <person name="Zahm M."/>
            <person name="Cabau C."/>
            <person name="Klopp C."/>
            <person name="Thompson A.W."/>
            <person name="Robinson-Rechavi M."/>
            <person name="Braasch I."/>
            <person name="Lecointre G."/>
            <person name="Bobe J."/>
            <person name="Postlethwait J.H."/>
            <person name="Berthelot C."/>
            <person name="Roest Crollius H."/>
            <person name="Guiguen Y."/>
        </authorList>
    </citation>
    <scope>NUCLEOTIDE SEQUENCE</scope>
    <source>
        <strain evidence="3">WJC10195</strain>
    </source>
</reference>
<feature type="chain" id="PRO_5040133996" evidence="2">
    <location>
        <begin position="22"/>
        <end position="107"/>
    </location>
</feature>